<dbReference type="NCBIfam" id="TIGR01568">
    <property type="entry name" value="A_thal_3678"/>
    <property type="match status" value="1"/>
</dbReference>
<dbReference type="InterPro" id="IPR038933">
    <property type="entry name" value="Ovate"/>
</dbReference>
<organism evidence="9 10">
    <name type="scientific">Rubus argutus</name>
    <name type="common">Southern blackberry</name>
    <dbReference type="NCBI Taxonomy" id="59490"/>
    <lineage>
        <taxon>Eukaryota</taxon>
        <taxon>Viridiplantae</taxon>
        <taxon>Streptophyta</taxon>
        <taxon>Embryophyta</taxon>
        <taxon>Tracheophyta</taxon>
        <taxon>Spermatophyta</taxon>
        <taxon>Magnoliopsida</taxon>
        <taxon>eudicotyledons</taxon>
        <taxon>Gunneridae</taxon>
        <taxon>Pentapetalae</taxon>
        <taxon>rosids</taxon>
        <taxon>fabids</taxon>
        <taxon>Rosales</taxon>
        <taxon>Rosaceae</taxon>
        <taxon>Rosoideae</taxon>
        <taxon>Rosoideae incertae sedis</taxon>
        <taxon>Rubus</taxon>
    </lineage>
</organism>
<comment type="subcellular location">
    <subcellularLocation>
        <location evidence="1 6">Nucleus</location>
    </subcellularLocation>
</comment>
<keyword evidence="4 6" id="KW-0804">Transcription</keyword>
<dbReference type="PANTHER" id="PTHR33057">
    <property type="entry name" value="TRANSCRIPTION REPRESSOR OFP7-RELATED"/>
    <property type="match status" value="1"/>
</dbReference>
<evidence type="ECO:0000256" key="7">
    <source>
        <dbReference type="SAM" id="MobiDB-lite"/>
    </source>
</evidence>
<feature type="region of interest" description="Disordered" evidence="7">
    <location>
        <begin position="82"/>
        <end position="111"/>
    </location>
</feature>
<evidence type="ECO:0000256" key="2">
    <source>
        <dbReference type="ARBA" id="ARBA00022491"/>
    </source>
</evidence>
<keyword evidence="10" id="KW-1185">Reference proteome</keyword>
<gene>
    <name evidence="9" type="ORF">M0R45_031746</name>
</gene>
<dbReference type="GO" id="GO:0045892">
    <property type="term" value="P:negative regulation of DNA-templated transcription"/>
    <property type="evidence" value="ECO:0007669"/>
    <property type="project" value="UniProtKB-UniRule"/>
</dbReference>
<keyword evidence="3 6" id="KW-0805">Transcription regulation</keyword>
<keyword evidence="2 6" id="KW-0678">Repressor</keyword>
<accession>A0AAW1WH43</accession>
<name>A0AAW1WH43_RUBAR</name>
<dbReference type="PROSITE" id="PS51754">
    <property type="entry name" value="OVATE"/>
    <property type="match status" value="1"/>
</dbReference>
<sequence>MPKKLQKRLQDCLTKIKKPARPIQFPSKKWIRACKHPKTLSFAINHRDPKEVQDKDDGDAATLSDIDEFLFENFRSLYLRDDQGDTTDDDERRDEESLRRPPRDAFRDKTLHVKEDRLVHHETESTVEPFWDKTLHLKKRRPDYQETHLDDGFQFESPRLNVDPPAADLCGSHRFSVSPGRLSSSVRTSTTTTTSEDAGSSSMSTPTINDSATTSHSNNNDHSAKDVALPSDCISVLMYSPSPCDDFRRSMHDMVEARLRNKAKVDWNFMEELLFCYLNLNEKKSHRFILSAFADLVVDMRQDSDRTPERSRKL</sequence>
<evidence type="ECO:0000256" key="1">
    <source>
        <dbReference type="ARBA" id="ARBA00004123"/>
    </source>
</evidence>
<feature type="compositionally biased region" description="Basic and acidic residues" evidence="7">
    <location>
        <begin position="94"/>
        <end position="111"/>
    </location>
</feature>
<proteinExistence type="predicted"/>
<comment type="caution">
    <text evidence="9">The sequence shown here is derived from an EMBL/GenBank/DDBJ whole genome shotgun (WGS) entry which is preliminary data.</text>
</comment>
<evidence type="ECO:0000313" key="9">
    <source>
        <dbReference type="EMBL" id="KAK9923320.1"/>
    </source>
</evidence>
<evidence type="ECO:0000256" key="4">
    <source>
        <dbReference type="ARBA" id="ARBA00023163"/>
    </source>
</evidence>
<feature type="region of interest" description="Disordered" evidence="7">
    <location>
        <begin position="172"/>
        <end position="224"/>
    </location>
</feature>
<evidence type="ECO:0000313" key="10">
    <source>
        <dbReference type="Proteomes" id="UP001457282"/>
    </source>
</evidence>
<dbReference type="AlphaFoldDB" id="A0AAW1WH43"/>
<dbReference type="InterPro" id="IPR006458">
    <property type="entry name" value="Ovate_C"/>
</dbReference>
<dbReference type="GO" id="GO:0005634">
    <property type="term" value="C:nucleus"/>
    <property type="evidence" value="ECO:0007669"/>
    <property type="project" value="UniProtKB-SubCell"/>
</dbReference>
<protein>
    <recommendedName>
        <fullName evidence="6">Transcription repressor</fullName>
    </recommendedName>
    <alternativeName>
        <fullName evidence="6">Ovate family protein</fullName>
    </alternativeName>
</protein>
<dbReference type="Proteomes" id="UP001457282">
    <property type="component" value="Unassembled WGS sequence"/>
</dbReference>
<comment type="function">
    <text evidence="6">Transcriptional repressor that regulates multiple aspects of plant growth and development.</text>
</comment>
<evidence type="ECO:0000256" key="5">
    <source>
        <dbReference type="ARBA" id="ARBA00023242"/>
    </source>
</evidence>
<reference evidence="9 10" key="1">
    <citation type="journal article" date="2023" name="G3 (Bethesda)">
        <title>A chromosome-length genome assembly and annotation of blackberry (Rubus argutus, cv. 'Hillquist').</title>
        <authorList>
            <person name="Bruna T."/>
            <person name="Aryal R."/>
            <person name="Dudchenko O."/>
            <person name="Sargent D.J."/>
            <person name="Mead D."/>
            <person name="Buti M."/>
            <person name="Cavallini A."/>
            <person name="Hytonen T."/>
            <person name="Andres J."/>
            <person name="Pham M."/>
            <person name="Weisz D."/>
            <person name="Mascagni F."/>
            <person name="Usai G."/>
            <person name="Natali L."/>
            <person name="Bassil N."/>
            <person name="Fernandez G.E."/>
            <person name="Lomsadze A."/>
            <person name="Armour M."/>
            <person name="Olukolu B."/>
            <person name="Poorten T."/>
            <person name="Britton C."/>
            <person name="Davik J."/>
            <person name="Ashrafi H."/>
            <person name="Aiden E.L."/>
            <person name="Borodovsky M."/>
            <person name="Worthington M."/>
        </authorList>
    </citation>
    <scope>NUCLEOTIDE SEQUENCE [LARGE SCALE GENOMIC DNA]</scope>
    <source>
        <strain evidence="9">PI 553951</strain>
    </source>
</reference>
<evidence type="ECO:0000259" key="8">
    <source>
        <dbReference type="PROSITE" id="PS51754"/>
    </source>
</evidence>
<evidence type="ECO:0000256" key="3">
    <source>
        <dbReference type="ARBA" id="ARBA00023015"/>
    </source>
</evidence>
<dbReference type="Pfam" id="PF04844">
    <property type="entry name" value="Ovate"/>
    <property type="match status" value="1"/>
</dbReference>
<dbReference type="PANTHER" id="PTHR33057:SF117">
    <property type="entry name" value="TRANSCRIPTION REPRESSOR OFP14"/>
    <property type="match status" value="1"/>
</dbReference>
<keyword evidence="5 6" id="KW-0539">Nucleus</keyword>
<feature type="compositionally biased region" description="Polar residues" evidence="7">
    <location>
        <begin position="203"/>
        <end position="221"/>
    </location>
</feature>
<evidence type="ECO:0000256" key="6">
    <source>
        <dbReference type="RuleBase" id="RU367028"/>
    </source>
</evidence>
<dbReference type="EMBL" id="JBEDUW010000006">
    <property type="protein sequence ID" value="KAK9923320.1"/>
    <property type="molecule type" value="Genomic_DNA"/>
</dbReference>
<feature type="compositionally biased region" description="Low complexity" evidence="7">
    <location>
        <begin position="183"/>
        <end position="202"/>
    </location>
</feature>
<feature type="domain" description="OVATE" evidence="8">
    <location>
        <begin position="236"/>
        <end position="299"/>
    </location>
</feature>
<feature type="compositionally biased region" description="Acidic residues" evidence="7">
    <location>
        <begin position="84"/>
        <end position="93"/>
    </location>
</feature>